<dbReference type="EMBL" id="LNJB01000002">
    <property type="protein sequence ID" value="KYC55341.1"/>
    <property type="molecule type" value="Genomic_DNA"/>
</dbReference>
<organism evidence="2 3">
    <name type="scientific">Candidatus Methanofastidiosum methylothiophilum</name>
    <dbReference type="NCBI Taxonomy" id="1705564"/>
    <lineage>
        <taxon>Archaea</taxon>
        <taxon>Methanobacteriati</taxon>
        <taxon>Methanobacteriota</taxon>
        <taxon>Stenosarchaea group</taxon>
        <taxon>Candidatus Methanofastidiosia</taxon>
        <taxon>Candidatus Methanofastidiosales</taxon>
        <taxon>Candidatus Methanofastidiosaceae</taxon>
        <taxon>Candidatus Methanofastidiosum</taxon>
    </lineage>
</organism>
<evidence type="ECO:0000313" key="2">
    <source>
        <dbReference type="EMBL" id="KYC55341.1"/>
    </source>
</evidence>
<dbReference type="AlphaFoldDB" id="A0A150JDQ3"/>
<evidence type="ECO:0000313" key="3">
    <source>
        <dbReference type="Proteomes" id="UP000092420"/>
    </source>
</evidence>
<keyword evidence="1" id="KW-0812">Transmembrane</keyword>
<name>A0A150JDQ3_9EURY</name>
<proteinExistence type="predicted"/>
<keyword evidence="1" id="KW-0472">Membrane</keyword>
<protein>
    <submittedName>
        <fullName evidence="2">Uncharacterized protein</fullName>
    </submittedName>
</protein>
<accession>A0A150JDQ3</accession>
<keyword evidence="1" id="KW-1133">Transmembrane helix</keyword>
<sequence>MGWWEGKGILCFFDNGEAENVNNKGQFFIFAAVLVILSFLVIQYSLLSHQEVSQTISDIPFSDIPFISNYIESSVRDTSKNAFEEVYRTGNLDSMHQAFSEIYSAHYEIEERELNYYLSNLDIGIQNLRATNVDFDKNILITGPSTFEVGNFNRKLLANIVKTGANKYQMHSDIGLFIVEPLDGALPPSSLNPFVLKIDFNKNNIFENNEILYRDNNYTSQSRLIYKDRLYTISESKITYGGMHNIENWAPFLETYYLVMGADAKGNYIEIKYQNGNNVVLDGISRFYVGDVFLLDAHLIKITDISYMPNGRMDEYVKYIILNVQISLQETERRREWFDPNENPGLRYGLIEIIAQKENGIKTSTITTNDRVVVSSLIHNDLEGNISDKDILGIKKLGSSLKIWEIVNVILYNNEGIFFSESSQYKVNVNTTNEKINAIYAWNGSQYILIDVNTCYRDPLGKLYCKSAYPLVEGDSFNLIGEEYIVKDITTTSVSFLRKNTGLIDVVIDKDEDGNPSQAYKYEYGQFKLGGRNFRIYIKKNSGNVEPYSVILDPETSGENINLLIGDPFVLNKDPLFKEDYGLVFEGMDYFNKDEKWHVFLRYFDMASDKGKFPLGKTRLLFGWDNNYKVVDTWTYNFNSDGNITIIHKDLSLEKTVNKVCLTKNGILSFFPYYTDNIFEEFDLYYPANGDQIYLGEQLAKFEIDVFNQYVRILVDADRDGDLSNNNEYIHQMEGNSTFLKPGDIFFSEGVGFQIVSIIPYHDGKSDKINRALIKRVPYYQYLPILNRINRTGINEFTSILSNHKFYIRRPGDYLIAYSYSFEIDGIKKETSQYYNFKVHQ</sequence>
<dbReference type="Proteomes" id="UP000092420">
    <property type="component" value="Unassembled WGS sequence"/>
</dbReference>
<comment type="caution">
    <text evidence="2">The sequence shown here is derived from an EMBL/GenBank/DDBJ whole genome shotgun (WGS) entry which is preliminary data.</text>
</comment>
<evidence type="ECO:0000256" key="1">
    <source>
        <dbReference type="SAM" id="Phobius"/>
    </source>
</evidence>
<reference evidence="2 3" key="1">
    <citation type="journal article" date="2016" name="ISME J.">
        <title>Chasing the elusive Euryarchaeota class WSA2: genomes reveal a uniquely fastidious methyl-reducing methanogen.</title>
        <authorList>
            <person name="Nobu M.K."/>
            <person name="Narihiro T."/>
            <person name="Kuroda K."/>
            <person name="Mei R."/>
            <person name="Liu W.T."/>
        </authorList>
    </citation>
    <scope>NUCLEOTIDE SEQUENCE [LARGE SCALE GENOMIC DNA]</scope>
    <source>
        <strain evidence="2">ADurb1013_Bin02101</strain>
    </source>
</reference>
<feature type="transmembrane region" description="Helical" evidence="1">
    <location>
        <begin position="27"/>
        <end position="47"/>
    </location>
</feature>
<gene>
    <name evidence="2" type="ORF">AN188_00327</name>
</gene>